<dbReference type="SUPFAM" id="SSF51556">
    <property type="entry name" value="Metallo-dependent hydrolases"/>
    <property type="match status" value="1"/>
</dbReference>
<accession>A0ABW0U7M6</accession>
<name>A0ABW0U7M6_9BACI</name>
<dbReference type="InterPro" id="IPR033932">
    <property type="entry name" value="YtcJ-like"/>
</dbReference>
<dbReference type="GO" id="GO:0016787">
    <property type="term" value="F:hydrolase activity"/>
    <property type="evidence" value="ECO:0007669"/>
    <property type="project" value="UniProtKB-KW"/>
</dbReference>
<comment type="caution">
    <text evidence="2">The sequence shown here is derived from an EMBL/GenBank/DDBJ whole genome shotgun (WGS) entry which is preliminary data.</text>
</comment>
<dbReference type="InterPro" id="IPR011059">
    <property type="entry name" value="Metal-dep_hydrolase_composite"/>
</dbReference>
<dbReference type="PANTHER" id="PTHR22642:SF2">
    <property type="entry name" value="PROTEIN LONG AFTER FAR-RED 3"/>
    <property type="match status" value="1"/>
</dbReference>
<dbReference type="Gene3D" id="2.30.40.10">
    <property type="entry name" value="Urease, subunit C, domain 1"/>
    <property type="match status" value="1"/>
</dbReference>
<dbReference type="Proteomes" id="UP001596143">
    <property type="component" value="Unassembled WGS sequence"/>
</dbReference>
<dbReference type="Pfam" id="PF07969">
    <property type="entry name" value="Amidohydro_3"/>
    <property type="match status" value="1"/>
</dbReference>
<dbReference type="InterPro" id="IPR013108">
    <property type="entry name" value="Amidohydro_3"/>
</dbReference>
<evidence type="ECO:0000313" key="2">
    <source>
        <dbReference type="EMBL" id="MFC5629475.1"/>
    </source>
</evidence>
<sequence>MGTMWVNGNIYTMEEEGKTVEAVYTSNGIVRATGTKKEIERFLTSDDSVYDLERSTMFPGFTDSHLHMISLGQAMLRLDLSGCKTALEMIERLKEKARTLKPGQWLLGDGWNENNFPDRKILSRKELDDIAPNHPVFLTRICRHAALANSKALELANVTMNTPNPQGGMIERDKDGLPTGYLLDQALELVRKVQPKITDDMLRDALDQAVSVMLQKGLTGGHTEDLSYYGSFHRTFQTFQEVIGQKNRLFRVHLLVHHDILSDMRREGWRHGKVNEYLSFGAVKIFADGALGGRTALLREDYSDQPGNSGVAVYTRDQLKALVKCARNEQMPVAIHAIGDLALEHAVEALEQHPPPPGQRDRIIHAQITPPDLVERLKRLPVVLDIQPHFVLSDFPWVKERLADERISHSYAWKTLLSENILCAGGSDAPIEAVDPLQSIQAAVTRKHRGQLGEGYIPRERLTPYEAVYLYTVGSAQAAGKEKEFGKIAPGYDADFTILEKDILNMNVEDIANVSVVGTVVHGEFQYHKRRSGH</sequence>
<evidence type="ECO:0000259" key="1">
    <source>
        <dbReference type="Pfam" id="PF07969"/>
    </source>
</evidence>
<dbReference type="CDD" id="cd01300">
    <property type="entry name" value="YtcJ_like"/>
    <property type="match status" value="1"/>
</dbReference>
<dbReference type="PANTHER" id="PTHR22642">
    <property type="entry name" value="IMIDAZOLONEPROPIONASE"/>
    <property type="match status" value="1"/>
</dbReference>
<evidence type="ECO:0000313" key="3">
    <source>
        <dbReference type="Proteomes" id="UP001596143"/>
    </source>
</evidence>
<gene>
    <name evidence="2" type="ORF">ACFPTR_11490</name>
</gene>
<proteinExistence type="predicted"/>
<dbReference type="InterPro" id="IPR032466">
    <property type="entry name" value="Metal_Hydrolase"/>
</dbReference>
<dbReference type="Gene3D" id="3.10.310.70">
    <property type="match status" value="1"/>
</dbReference>
<feature type="domain" description="Amidohydrolase 3" evidence="1">
    <location>
        <begin position="49"/>
        <end position="525"/>
    </location>
</feature>
<organism evidence="2 3">
    <name type="scientific">Aliibacillus thermotolerans</name>
    <dbReference type="NCBI Taxonomy" id="1834418"/>
    <lineage>
        <taxon>Bacteria</taxon>
        <taxon>Bacillati</taxon>
        <taxon>Bacillota</taxon>
        <taxon>Bacilli</taxon>
        <taxon>Bacillales</taxon>
        <taxon>Bacillaceae</taxon>
        <taxon>Aliibacillus</taxon>
    </lineage>
</organism>
<dbReference type="EMBL" id="JBHSPF010000059">
    <property type="protein sequence ID" value="MFC5629475.1"/>
    <property type="molecule type" value="Genomic_DNA"/>
</dbReference>
<dbReference type="SUPFAM" id="SSF51338">
    <property type="entry name" value="Composite domain of metallo-dependent hydrolases"/>
    <property type="match status" value="1"/>
</dbReference>
<reference evidence="3" key="1">
    <citation type="journal article" date="2019" name="Int. J. Syst. Evol. Microbiol.">
        <title>The Global Catalogue of Microorganisms (GCM) 10K type strain sequencing project: providing services to taxonomists for standard genome sequencing and annotation.</title>
        <authorList>
            <consortium name="The Broad Institute Genomics Platform"/>
            <consortium name="The Broad Institute Genome Sequencing Center for Infectious Disease"/>
            <person name="Wu L."/>
            <person name="Ma J."/>
        </authorList>
    </citation>
    <scope>NUCLEOTIDE SEQUENCE [LARGE SCALE GENOMIC DNA]</scope>
    <source>
        <strain evidence="3">CGMCC 1.15790</strain>
    </source>
</reference>
<dbReference type="RefSeq" id="WP_270897199.1">
    <property type="nucleotide sequence ID" value="NZ_JBHSPF010000059.1"/>
</dbReference>
<protein>
    <submittedName>
        <fullName evidence="2">Amidohydrolase</fullName>
        <ecNumber evidence="2">3.5.-.-</ecNumber>
    </submittedName>
</protein>
<dbReference type="Gene3D" id="3.20.20.140">
    <property type="entry name" value="Metal-dependent hydrolases"/>
    <property type="match status" value="1"/>
</dbReference>
<keyword evidence="2" id="KW-0378">Hydrolase</keyword>
<keyword evidence="3" id="KW-1185">Reference proteome</keyword>
<dbReference type="EC" id="3.5.-.-" evidence="2"/>